<dbReference type="PANTHER" id="PTHR11923">
    <property type="entry name" value="SCAVENGER RECEPTOR CLASS B TYPE-1 SR-B1"/>
    <property type="match status" value="1"/>
</dbReference>
<keyword evidence="5" id="KW-0472">Membrane</keyword>
<keyword evidence="6" id="KW-0325">Glycoprotein</keyword>
<comment type="subcellular location">
    <subcellularLocation>
        <location evidence="1">Membrane</location>
    </subcellularLocation>
</comment>
<keyword evidence="3" id="KW-0812">Transmembrane</keyword>
<evidence type="ECO:0000256" key="2">
    <source>
        <dbReference type="ARBA" id="ARBA00010532"/>
    </source>
</evidence>
<gene>
    <name evidence="7" type="ORF">XENOCAPTIV_015647</name>
</gene>
<feature type="non-terminal residue" evidence="7">
    <location>
        <position position="1"/>
    </location>
</feature>
<name>A0ABV0SBP5_9TELE</name>
<evidence type="ECO:0000313" key="7">
    <source>
        <dbReference type="EMBL" id="MEQ2217586.1"/>
    </source>
</evidence>
<comment type="caution">
    <text evidence="7">The sequence shown here is derived from an EMBL/GenBank/DDBJ whole genome shotgun (WGS) entry which is preliminary data.</text>
</comment>
<reference evidence="7 8" key="1">
    <citation type="submission" date="2021-06" db="EMBL/GenBank/DDBJ databases">
        <authorList>
            <person name="Palmer J.M."/>
        </authorList>
    </citation>
    <scope>NUCLEOTIDE SEQUENCE [LARGE SCALE GENOMIC DNA]</scope>
    <source>
        <strain evidence="7 8">XC_2019</strain>
        <tissue evidence="7">Muscle</tissue>
    </source>
</reference>
<evidence type="ECO:0000313" key="8">
    <source>
        <dbReference type="Proteomes" id="UP001434883"/>
    </source>
</evidence>
<organism evidence="7 8">
    <name type="scientific">Xenoophorus captivus</name>
    <dbReference type="NCBI Taxonomy" id="1517983"/>
    <lineage>
        <taxon>Eukaryota</taxon>
        <taxon>Metazoa</taxon>
        <taxon>Chordata</taxon>
        <taxon>Craniata</taxon>
        <taxon>Vertebrata</taxon>
        <taxon>Euteleostomi</taxon>
        <taxon>Actinopterygii</taxon>
        <taxon>Neopterygii</taxon>
        <taxon>Teleostei</taxon>
        <taxon>Neoteleostei</taxon>
        <taxon>Acanthomorphata</taxon>
        <taxon>Ovalentaria</taxon>
        <taxon>Atherinomorphae</taxon>
        <taxon>Cyprinodontiformes</taxon>
        <taxon>Goodeidae</taxon>
        <taxon>Xenoophorus</taxon>
    </lineage>
</organism>
<protein>
    <submittedName>
        <fullName evidence="7">Uncharacterized protein</fullName>
    </submittedName>
</protein>
<keyword evidence="4" id="KW-1133">Transmembrane helix</keyword>
<sequence>KNGTHEGEFVFHTGEQNYLDYGKIDTWNGLREMSWWSSNQSNMINGTDGAVFHPLINRNELLYIFAADLCR</sequence>
<evidence type="ECO:0000256" key="6">
    <source>
        <dbReference type="ARBA" id="ARBA00023180"/>
    </source>
</evidence>
<accession>A0ABV0SBP5</accession>
<dbReference type="Pfam" id="PF01130">
    <property type="entry name" value="CD36"/>
    <property type="match status" value="1"/>
</dbReference>
<comment type="similarity">
    <text evidence="2">Belongs to the CD36 family.</text>
</comment>
<evidence type="ECO:0000256" key="3">
    <source>
        <dbReference type="ARBA" id="ARBA00022692"/>
    </source>
</evidence>
<dbReference type="InterPro" id="IPR002159">
    <property type="entry name" value="CD36_fam"/>
</dbReference>
<evidence type="ECO:0000256" key="5">
    <source>
        <dbReference type="ARBA" id="ARBA00023136"/>
    </source>
</evidence>
<dbReference type="PANTHER" id="PTHR11923:SF56">
    <property type="entry name" value="LYSOSOME MEMBRANE PROTEIN 2"/>
    <property type="match status" value="1"/>
</dbReference>
<keyword evidence="8" id="KW-1185">Reference proteome</keyword>
<dbReference type="Proteomes" id="UP001434883">
    <property type="component" value="Unassembled WGS sequence"/>
</dbReference>
<evidence type="ECO:0000256" key="1">
    <source>
        <dbReference type="ARBA" id="ARBA00004370"/>
    </source>
</evidence>
<evidence type="ECO:0000256" key="4">
    <source>
        <dbReference type="ARBA" id="ARBA00022989"/>
    </source>
</evidence>
<dbReference type="EMBL" id="JAHRIN010075944">
    <property type="protein sequence ID" value="MEQ2217586.1"/>
    <property type="molecule type" value="Genomic_DNA"/>
</dbReference>
<proteinExistence type="inferred from homology"/>
<feature type="non-terminal residue" evidence="7">
    <location>
        <position position="71"/>
    </location>
</feature>